<evidence type="ECO:0000256" key="6">
    <source>
        <dbReference type="ARBA" id="ARBA00023212"/>
    </source>
</evidence>
<dbReference type="Gene3D" id="3.30.470.20">
    <property type="entry name" value="ATP-grasp fold, B domain"/>
    <property type="match status" value="1"/>
</dbReference>
<comment type="subcellular location">
    <subcellularLocation>
        <location evidence="1">Cytoplasm</location>
        <location evidence="1">Cytoskeleton</location>
    </subcellularLocation>
</comment>
<evidence type="ECO:0008006" key="10">
    <source>
        <dbReference type="Google" id="ProtNLM"/>
    </source>
</evidence>
<evidence type="ECO:0000256" key="3">
    <source>
        <dbReference type="ARBA" id="ARBA00022598"/>
    </source>
</evidence>
<keyword evidence="5" id="KW-0067">ATP-binding</keyword>
<sequence length="871" mass="100434">MELEESASDSKLHKESLVKKELRPSSAVSFSKSEHGPAEASTSLEQLKQYKSWVSNERWNELKKIAETAMKERKVFMIKGGGFPAVRRALLERGWVEKYESHKVRHPPSNVDPKKASGKELTKVERMILYKFMEHHSVDFLWTTKRDKYDWLLSNKEVIISRFCRSTFTTKEGLTSSLTQMHWYTEPGVAFTKFPRCYNIHSTDSLEEFIDDFRITACISILKWLSISLQDNNEQSLISNNGKIPFSSIDFAISRLNEYISFFTHKDIDDTEDQTQHIWEHEWDLFLTHHYLLVHENSKFLEDKNTSLRQLERKAAKILATMTKFWPQIDIDGVFNIWIVKPGNKCRGKGIQLMNNIKDIVGLINIPAQKTRYVVQKYIENPLIIYDTKFDIRQWFLITNCQPLTIWLYKDSYLRFSSQIFSLSNYHESVHLTNNAVQTKYKNNGDRDKALPDENMWDCHTFKAYLRQIGKYDLWDTKIYPGMKQCLIGAMLACQETMDKRQNSFELYGADFMLTEDFTPWLIEINSSPDLAPTTSVTARLCPQCLEDVIKVVLDRRHNSDADTGTFELAYRQVIPKAPAYLGLSLCINGKRLVKKTRDRKHESKNITPLAPRVSSGDALPDAEQPPEYNGPIITDFLTWLNPYDSLPINKDGLLLGPKESLTVRQAVAAVKSSQTLKNCKKRKTSALSSRTHRRKNAEPKRRIIPHSCCRPEDYQAVNHAGKYRTESASKSQKPKIDRSVGNKRCYIDPIEWERETASILRSTISVQNKMSARTETVVPIIRQTKSEIITAHHKSILEPLSSRSCVDNENTIKKLSAIGRSICKLRDESATKKTISFSKSCTSIYTPYRVTVTPLKDDHKNLYLNTKTTM</sequence>
<dbReference type="InterPro" id="IPR051437">
    <property type="entry name" value="TTLL_monoglycylase"/>
</dbReference>
<keyword evidence="3" id="KW-0436">Ligase</keyword>
<dbReference type="GO" id="GO:0005524">
    <property type="term" value="F:ATP binding"/>
    <property type="evidence" value="ECO:0007669"/>
    <property type="project" value="UniProtKB-KW"/>
</dbReference>
<evidence type="ECO:0000256" key="2">
    <source>
        <dbReference type="ARBA" id="ARBA00022490"/>
    </source>
</evidence>
<dbReference type="GO" id="GO:0003341">
    <property type="term" value="P:cilium movement"/>
    <property type="evidence" value="ECO:0007669"/>
    <property type="project" value="TreeGrafter"/>
</dbReference>
<evidence type="ECO:0000256" key="4">
    <source>
        <dbReference type="ARBA" id="ARBA00022741"/>
    </source>
</evidence>
<evidence type="ECO:0000256" key="1">
    <source>
        <dbReference type="ARBA" id="ARBA00004245"/>
    </source>
</evidence>
<keyword evidence="4" id="KW-0547">Nucleotide-binding</keyword>
<dbReference type="PANTHER" id="PTHR45870">
    <property type="entry name" value="TUBULIN MONOGLYCYLASE TTLL3"/>
    <property type="match status" value="1"/>
</dbReference>
<evidence type="ECO:0000256" key="7">
    <source>
        <dbReference type="SAM" id="MobiDB-lite"/>
    </source>
</evidence>
<organism evidence="8 9">
    <name type="scientific">Brenthis ino</name>
    <name type="common">lesser marbled fritillary</name>
    <dbReference type="NCBI Taxonomy" id="405034"/>
    <lineage>
        <taxon>Eukaryota</taxon>
        <taxon>Metazoa</taxon>
        <taxon>Ecdysozoa</taxon>
        <taxon>Arthropoda</taxon>
        <taxon>Hexapoda</taxon>
        <taxon>Insecta</taxon>
        <taxon>Pterygota</taxon>
        <taxon>Neoptera</taxon>
        <taxon>Endopterygota</taxon>
        <taxon>Lepidoptera</taxon>
        <taxon>Glossata</taxon>
        <taxon>Ditrysia</taxon>
        <taxon>Papilionoidea</taxon>
        <taxon>Nymphalidae</taxon>
        <taxon>Heliconiinae</taxon>
        <taxon>Argynnini</taxon>
        <taxon>Brenthis</taxon>
    </lineage>
</organism>
<feature type="compositionally biased region" description="Basic and acidic residues" evidence="7">
    <location>
        <begin position="8"/>
        <end position="23"/>
    </location>
</feature>
<dbReference type="FunFam" id="3.30.470.20:FF:000032">
    <property type="entry name" value="tubulin monoglycylase TTLL3 isoform X2"/>
    <property type="match status" value="1"/>
</dbReference>
<dbReference type="GO" id="GO:0015630">
    <property type="term" value="C:microtubule cytoskeleton"/>
    <property type="evidence" value="ECO:0007669"/>
    <property type="project" value="TreeGrafter"/>
</dbReference>
<evidence type="ECO:0000313" key="9">
    <source>
        <dbReference type="Proteomes" id="UP000838878"/>
    </source>
</evidence>
<name>A0A8J9VSP4_9NEOP</name>
<reference evidence="8" key="1">
    <citation type="submission" date="2021-12" db="EMBL/GenBank/DDBJ databases">
        <authorList>
            <person name="Martin H S."/>
        </authorList>
    </citation>
    <scope>NUCLEOTIDE SEQUENCE</scope>
</reference>
<dbReference type="Pfam" id="PF03133">
    <property type="entry name" value="TTL"/>
    <property type="match status" value="1"/>
</dbReference>
<keyword evidence="9" id="KW-1185">Reference proteome</keyword>
<dbReference type="PANTHER" id="PTHR45870:SF2">
    <property type="entry name" value="TUBULIN MONOGLYCYLASE TTLL3"/>
    <property type="match status" value="1"/>
</dbReference>
<keyword evidence="6" id="KW-0206">Cytoskeleton</keyword>
<dbReference type="AlphaFoldDB" id="A0A8J9VSP4"/>
<dbReference type="OrthoDB" id="202825at2759"/>
<dbReference type="InterPro" id="IPR004344">
    <property type="entry name" value="TTL/TTLL_fam"/>
</dbReference>
<feature type="region of interest" description="Disordered" evidence="7">
    <location>
        <begin position="1"/>
        <end position="43"/>
    </location>
</feature>
<dbReference type="SUPFAM" id="SSF56059">
    <property type="entry name" value="Glutathione synthetase ATP-binding domain-like"/>
    <property type="match status" value="1"/>
</dbReference>
<feature type="region of interest" description="Disordered" evidence="7">
    <location>
        <begin position="597"/>
        <end position="626"/>
    </location>
</feature>
<evidence type="ECO:0000313" key="8">
    <source>
        <dbReference type="EMBL" id="CAH0726460.1"/>
    </source>
</evidence>
<keyword evidence="2" id="KW-0963">Cytoplasm</keyword>
<proteinExistence type="predicted"/>
<dbReference type="GO" id="GO:0070736">
    <property type="term" value="F:protein-glycine ligase activity, initiating"/>
    <property type="evidence" value="ECO:0007669"/>
    <property type="project" value="TreeGrafter"/>
</dbReference>
<evidence type="ECO:0000256" key="5">
    <source>
        <dbReference type="ARBA" id="ARBA00022840"/>
    </source>
</evidence>
<dbReference type="EMBL" id="OV170226">
    <property type="protein sequence ID" value="CAH0726460.1"/>
    <property type="molecule type" value="Genomic_DNA"/>
</dbReference>
<dbReference type="Proteomes" id="UP000838878">
    <property type="component" value="Chromosome 6"/>
</dbReference>
<protein>
    <recommendedName>
        <fullName evidence="10">Tubulin glycylase 3A</fullName>
    </recommendedName>
</protein>
<accession>A0A8J9VSP4</accession>
<dbReference type="GO" id="GO:0005930">
    <property type="term" value="C:axoneme"/>
    <property type="evidence" value="ECO:0007669"/>
    <property type="project" value="TreeGrafter"/>
</dbReference>
<feature type="non-terminal residue" evidence="8">
    <location>
        <position position="871"/>
    </location>
</feature>
<gene>
    <name evidence="8" type="ORF">BINO364_LOCUS11916</name>
</gene>
<dbReference type="GO" id="GO:0060271">
    <property type="term" value="P:cilium assembly"/>
    <property type="evidence" value="ECO:0007669"/>
    <property type="project" value="TreeGrafter"/>
</dbReference>